<reference evidence="1 2" key="1">
    <citation type="submission" date="2019-07" db="EMBL/GenBank/DDBJ databases">
        <title>Deinococcus detaillus sp. nov., isolated from humus soil in Antarctica.</title>
        <authorList>
            <person name="Zhang K."/>
        </authorList>
    </citation>
    <scope>NUCLEOTIDE SEQUENCE [LARGE SCALE GENOMIC DNA]</scope>
    <source>
        <strain evidence="1 2">H1</strain>
    </source>
</reference>
<organism evidence="1 2">
    <name type="scientific">Deinococcus detaillensis</name>
    <dbReference type="NCBI Taxonomy" id="2592048"/>
    <lineage>
        <taxon>Bacteria</taxon>
        <taxon>Thermotogati</taxon>
        <taxon>Deinococcota</taxon>
        <taxon>Deinococci</taxon>
        <taxon>Deinococcales</taxon>
        <taxon>Deinococcaceae</taxon>
        <taxon>Deinococcus</taxon>
    </lineage>
</organism>
<sequence>MTQNNIPDKQMYKSNSSGRNVVPGWMKLNKDKPDGIEIQLDIDAADLKRQQATLLIEYWPTPGDLGLQSLLPVRAFSTTPESWCVFVPAQGQVLVRAIDTEPSPPLLSAHSIILDPATPPGTVVNVLVKFPTETPAPSSISNLMLNN</sequence>
<dbReference type="RefSeq" id="WP_143720252.1">
    <property type="nucleotide sequence ID" value="NZ_VKDB01000005.1"/>
</dbReference>
<accession>A0A553V1V8</accession>
<evidence type="ECO:0000313" key="1">
    <source>
        <dbReference type="EMBL" id="TSA86489.1"/>
    </source>
</evidence>
<evidence type="ECO:0000313" key="2">
    <source>
        <dbReference type="Proteomes" id="UP000316092"/>
    </source>
</evidence>
<name>A0A553V1V8_9DEIO</name>
<dbReference type="AlphaFoldDB" id="A0A553V1V8"/>
<dbReference type="EMBL" id="VKDB01000005">
    <property type="protein sequence ID" value="TSA86489.1"/>
    <property type="molecule type" value="Genomic_DNA"/>
</dbReference>
<protein>
    <submittedName>
        <fullName evidence="1">Uracil-DNA glycosylase</fullName>
    </submittedName>
</protein>
<gene>
    <name evidence="1" type="ORF">FNU79_07565</name>
</gene>
<proteinExistence type="predicted"/>
<dbReference type="OrthoDB" id="67351at2"/>
<keyword evidence="2" id="KW-1185">Reference proteome</keyword>
<dbReference type="Proteomes" id="UP000316092">
    <property type="component" value="Unassembled WGS sequence"/>
</dbReference>
<comment type="caution">
    <text evidence="1">The sequence shown here is derived from an EMBL/GenBank/DDBJ whole genome shotgun (WGS) entry which is preliminary data.</text>
</comment>